<sequence length="130" mass="13798">MLANGLTEENGTDLSRTVLAAAAAEAAAAESMEISSIRNKLLFGEGKMEFGPLLIDRKGSSATSDSTVAVIKESADANKQPSSPLLGVSGELPSEDNCPYCNHHYRKVMCMSLINENWIFPPSTLGFSSS</sequence>
<evidence type="ECO:0000313" key="1">
    <source>
        <dbReference type="EMBL" id="VDN18440.1"/>
    </source>
</evidence>
<organism evidence="3">
    <name type="scientific">Gongylonema pulchrum</name>
    <dbReference type="NCBI Taxonomy" id="637853"/>
    <lineage>
        <taxon>Eukaryota</taxon>
        <taxon>Metazoa</taxon>
        <taxon>Ecdysozoa</taxon>
        <taxon>Nematoda</taxon>
        <taxon>Chromadorea</taxon>
        <taxon>Rhabditida</taxon>
        <taxon>Spirurina</taxon>
        <taxon>Spiruromorpha</taxon>
        <taxon>Spiruroidea</taxon>
        <taxon>Gongylonematidae</taxon>
        <taxon>Gongylonema</taxon>
    </lineage>
</organism>
<proteinExistence type="predicted"/>
<keyword evidence="2" id="KW-1185">Reference proteome</keyword>
<dbReference type="Proteomes" id="UP000271098">
    <property type="component" value="Unassembled WGS sequence"/>
</dbReference>
<dbReference type="WBParaSite" id="GPUH_0001119101-mRNA-1">
    <property type="protein sequence ID" value="GPUH_0001119101-mRNA-1"/>
    <property type="gene ID" value="GPUH_0001119101"/>
</dbReference>
<accession>A0A183DR37</accession>
<evidence type="ECO:0000313" key="3">
    <source>
        <dbReference type="WBParaSite" id="GPUH_0001119101-mRNA-1"/>
    </source>
</evidence>
<dbReference type="AlphaFoldDB" id="A0A183DR37"/>
<evidence type="ECO:0000313" key="2">
    <source>
        <dbReference type="Proteomes" id="UP000271098"/>
    </source>
</evidence>
<reference evidence="1 2" key="2">
    <citation type="submission" date="2018-11" db="EMBL/GenBank/DDBJ databases">
        <authorList>
            <consortium name="Pathogen Informatics"/>
        </authorList>
    </citation>
    <scope>NUCLEOTIDE SEQUENCE [LARGE SCALE GENOMIC DNA]</scope>
</reference>
<gene>
    <name evidence="1" type="ORF">GPUH_LOCUS11178</name>
</gene>
<protein>
    <submittedName>
        <fullName evidence="1 3">Uncharacterized protein</fullName>
    </submittedName>
</protein>
<reference evidence="3" key="1">
    <citation type="submission" date="2016-06" db="UniProtKB">
        <authorList>
            <consortium name="WormBaseParasite"/>
        </authorList>
    </citation>
    <scope>IDENTIFICATION</scope>
</reference>
<name>A0A183DR37_9BILA</name>
<dbReference type="EMBL" id="UYRT01078398">
    <property type="protein sequence ID" value="VDN18440.1"/>
    <property type="molecule type" value="Genomic_DNA"/>
</dbReference>